<dbReference type="Proteomes" id="UP001470230">
    <property type="component" value="Unassembled WGS sequence"/>
</dbReference>
<protein>
    <submittedName>
        <fullName evidence="1">Uncharacterized protein</fullName>
    </submittedName>
</protein>
<sequence>MYFSNPTLNKAIGKIKNNPKNKDYLIRELVIKNFNEKVDLKSLKNAISDLKTNRAFEKYSTLSEKAGKGKLDKLEGNQINKAVPKKRNNK</sequence>
<reference evidence="1 2" key="1">
    <citation type="submission" date="2024-04" db="EMBL/GenBank/DDBJ databases">
        <title>Tritrichomonas musculus Genome.</title>
        <authorList>
            <person name="Alves-Ferreira E."/>
            <person name="Grigg M."/>
            <person name="Lorenzi H."/>
            <person name="Galac M."/>
        </authorList>
    </citation>
    <scope>NUCLEOTIDE SEQUENCE [LARGE SCALE GENOMIC DNA]</scope>
    <source>
        <strain evidence="1 2">EAF2021</strain>
    </source>
</reference>
<dbReference type="EMBL" id="JAPFFF010000003">
    <property type="protein sequence ID" value="KAK8895339.1"/>
    <property type="molecule type" value="Genomic_DNA"/>
</dbReference>
<evidence type="ECO:0000313" key="1">
    <source>
        <dbReference type="EMBL" id="KAK8895339.1"/>
    </source>
</evidence>
<name>A0ABR2KW39_9EUKA</name>
<keyword evidence="2" id="KW-1185">Reference proteome</keyword>
<proteinExistence type="predicted"/>
<accession>A0ABR2KW39</accession>
<organism evidence="1 2">
    <name type="scientific">Tritrichomonas musculus</name>
    <dbReference type="NCBI Taxonomy" id="1915356"/>
    <lineage>
        <taxon>Eukaryota</taxon>
        <taxon>Metamonada</taxon>
        <taxon>Parabasalia</taxon>
        <taxon>Tritrichomonadida</taxon>
        <taxon>Tritrichomonadidae</taxon>
        <taxon>Tritrichomonas</taxon>
    </lineage>
</organism>
<gene>
    <name evidence="1" type="ORF">M9Y10_023799</name>
</gene>
<evidence type="ECO:0000313" key="2">
    <source>
        <dbReference type="Proteomes" id="UP001470230"/>
    </source>
</evidence>
<comment type="caution">
    <text evidence="1">The sequence shown here is derived from an EMBL/GenBank/DDBJ whole genome shotgun (WGS) entry which is preliminary data.</text>
</comment>